<dbReference type="EMBL" id="AP021861">
    <property type="protein sequence ID" value="BBO31893.1"/>
    <property type="molecule type" value="Genomic_DNA"/>
</dbReference>
<feature type="transmembrane region" description="Helical" evidence="6">
    <location>
        <begin position="95"/>
        <end position="121"/>
    </location>
</feature>
<feature type="transmembrane region" description="Helical" evidence="6">
    <location>
        <begin position="53"/>
        <end position="74"/>
    </location>
</feature>
<protein>
    <recommendedName>
        <fullName evidence="9">Permease YjgP/YjgQ family protein</fullName>
    </recommendedName>
</protein>
<evidence type="ECO:0000256" key="3">
    <source>
        <dbReference type="ARBA" id="ARBA00022692"/>
    </source>
</evidence>
<keyword evidence="8" id="KW-1185">Reference proteome</keyword>
<evidence type="ECO:0000256" key="1">
    <source>
        <dbReference type="ARBA" id="ARBA00004651"/>
    </source>
</evidence>
<dbReference type="GO" id="GO:0015920">
    <property type="term" value="P:lipopolysaccharide transport"/>
    <property type="evidence" value="ECO:0007669"/>
    <property type="project" value="TreeGrafter"/>
</dbReference>
<dbReference type="AlphaFoldDB" id="A0A5K7XC64"/>
<evidence type="ECO:0000256" key="2">
    <source>
        <dbReference type="ARBA" id="ARBA00022475"/>
    </source>
</evidence>
<dbReference type="PANTHER" id="PTHR33529">
    <property type="entry name" value="SLR0882 PROTEIN-RELATED"/>
    <property type="match status" value="1"/>
</dbReference>
<feature type="transmembrane region" description="Helical" evidence="6">
    <location>
        <begin position="390"/>
        <end position="408"/>
    </location>
</feature>
<keyword evidence="2" id="KW-1003">Cell membrane</keyword>
<dbReference type="RefSeq" id="WP_152097958.1">
    <property type="nucleotide sequence ID" value="NZ_AP021861.1"/>
</dbReference>
<keyword evidence="3 6" id="KW-0812">Transmembrane</keyword>
<dbReference type="GO" id="GO:0043190">
    <property type="term" value="C:ATP-binding cassette (ABC) transporter complex"/>
    <property type="evidence" value="ECO:0007669"/>
    <property type="project" value="TreeGrafter"/>
</dbReference>
<organism evidence="7 8">
    <name type="scientific">Lacipirellula parvula</name>
    <dbReference type="NCBI Taxonomy" id="2650471"/>
    <lineage>
        <taxon>Bacteria</taxon>
        <taxon>Pseudomonadati</taxon>
        <taxon>Planctomycetota</taxon>
        <taxon>Planctomycetia</taxon>
        <taxon>Pirellulales</taxon>
        <taxon>Lacipirellulaceae</taxon>
        <taxon>Lacipirellula</taxon>
    </lineage>
</organism>
<feature type="transmembrane region" description="Helical" evidence="6">
    <location>
        <begin position="358"/>
        <end position="378"/>
    </location>
</feature>
<dbReference type="Pfam" id="PF03739">
    <property type="entry name" value="LptF_LptG"/>
    <property type="match status" value="2"/>
</dbReference>
<keyword evidence="5 6" id="KW-0472">Membrane</keyword>
<evidence type="ECO:0000256" key="5">
    <source>
        <dbReference type="ARBA" id="ARBA00023136"/>
    </source>
</evidence>
<evidence type="ECO:0000256" key="4">
    <source>
        <dbReference type="ARBA" id="ARBA00022989"/>
    </source>
</evidence>
<keyword evidence="4 6" id="KW-1133">Transmembrane helix</keyword>
<evidence type="ECO:0000256" key="6">
    <source>
        <dbReference type="SAM" id="Phobius"/>
    </source>
</evidence>
<comment type="subcellular location">
    <subcellularLocation>
        <location evidence="1">Cell membrane</location>
        <topology evidence="1">Multi-pass membrane protein</topology>
    </subcellularLocation>
</comment>
<dbReference type="PANTHER" id="PTHR33529:SF2">
    <property type="entry name" value="LIPOPOLYSACCHARIDE EXPORT SYSTEM PERMEASE PROTEIN LPTG"/>
    <property type="match status" value="1"/>
</dbReference>
<evidence type="ECO:0000313" key="8">
    <source>
        <dbReference type="Proteomes" id="UP000326837"/>
    </source>
</evidence>
<evidence type="ECO:0008006" key="9">
    <source>
        <dbReference type="Google" id="ProtNLM"/>
    </source>
</evidence>
<proteinExistence type="predicted"/>
<accession>A0A5K7XC64</accession>
<name>A0A5K7XC64_9BACT</name>
<dbReference type="Proteomes" id="UP000326837">
    <property type="component" value="Chromosome"/>
</dbReference>
<sequence>MPHAKAQRNRGKLAELDASSPIELLSAASTPAVSGVLAMFILNRYLLRQFVQVFAICFLSLTGLYIVIDAFGHLDHFSSYAEKGGSLFGIMTKYYAYRTLSFFDGTSGILAMISAMFTVTWLQRHQELTAIMAAGISKMRIMKPILLAAVTVSLLGVANRELVIPRVRDELTRDTKDLGGDAARDLEPRFDRNGILIGGEKIVMAERKIVKPAFVLPAELAKNGQQLVAAEAFYTDPVDNRPAGFVLTGVTAPSRVDRMASVMVEDQPVIVTPQDASWLGADQLFVVSDLPFPLLASGSNWRKYASIGELIHELNDPGADLGSDVRVTVHTRIVQPLMDGTLLMLGLPLMLSRSNRNIFLSIGICMGVATAFTLIALACQSLGSVNMLRPSLAAWLPLLIFVPVAAAMSQTLRT</sequence>
<dbReference type="KEGG" id="lpav:PLANPX_1505"/>
<reference evidence="8" key="1">
    <citation type="submission" date="2019-10" db="EMBL/GenBank/DDBJ databases">
        <title>Lacipirellula parvula gen. nov., sp. nov., representing a lineage of planctomycetes widespread in freshwater anoxic habitats, and description of the family Lacipirellulaceae.</title>
        <authorList>
            <person name="Dedysh S.N."/>
            <person name="Kulichevskaya I.S."/>
            <person name="Beletsky A.V."/>
            <person name="Rakitin A.L."/>
            <person name="Mardanov A.V."/>
            <person name="Ivanova A.A."/>
            <person name="Saltykova V.X."/>
            <person name="Rijpstra W.I.C."/>
            <person name="Sinninghe Damste J.S."/>
            <person name="Ravin N.V."/>
        </authorList>
    </citation>
    <scope>NUCLEOTIDE SEQUENCE [LARGE SCALE GENOMIC DNA]</scope>
    <source>
        <strain evidence="8">PX69</strain>
    </source>
</reference>
<dbReference type="InterPro" id="IPR005495">
    <property type="entry name" value="LptG/LptF_permease"/>
</dbReference>
<evidence type="ECO:0000313" key="7">
    <source>
        <dbReference type="EMBL" id="BBO31893.1"/>
    </source>
</evidence>
<gene>
    <name evidence="7" type="ORF">PLANPX_1505</name>
</gene>